<evidence type="ECO:0000256" key="1">
    <source>
        <dbReference type="ARBA" id="ARBA00004651"/>
    </source>
</evidence>
<feature type="transmembrane region" description="Helical" evidence="10">
    <location>
        <begin position="278"/>
        <end position="307"/>
    </location>
</feature>
<evidence type="ECO:0000256" key="3">
    <source>
        <dbReference type="ARBA" id="ARBA00022449"/>
    </source>
</evidence>
<keyword evidence="3" id="KW-0050">Antiport</keyword>
<dbReference type="InterPro" id="IPR048279">
    <property type="entry name" value="MdtK-like"/>
</dbReference>
<dbReference type="EMBL" id="ALNZ01000010">
    <property type="protein sequence ID" value="EKV57964.1"/>
    <property type="molecule type" value="Genomic_DNA"/>
</dbReference>
<proteinExistence type="predicted"/>
<dbReference type="NCBIfam" id="TIGR00797">
    <property type="entry name" value="matE"/>
    <property type="match status" value="1"/>
</dbReference>
<organism evidence="11 12">
    <name type="scientific">Brachyspira hampsonii 30446</name>
    <dbReference type="NCBI Taxonomy" id="1289135"/>
    <lineage>
        <taxon>Bacteria</taxon>
        <taxon>Pseudomonadati</taxon>
        <taxon>Spirochaetota</taxon>
        <taxon>Spirochaetia</taxon>
        <taxon>Brachyspirales</taxon>
        <taxon>Brachyspiraceae</taxon>
        <taxon>Brachyspira</taxon>
    </lineage>
</organism>
<reference evidence="11 12" key="1">
    <citation type="submission" date="2012-07" db="EMBL/GenBank/DDBJ databases">
        <title>Genome sequence of Brachyspira sp. 30446, isolated from a pig with mucohaemorrhagic colitis.</title>
        <authorList>
            <person name="Rubin J.E."/>
            <person name="Fernando C."/>
            <person name="Harding J.C.S."/>
            <person name="Hill J.E."/>
        </authorList>
    </citation>
    <scope>NUCLEOTIDE SEQUENCE [LARGE SCALE GENOMIC DNA]</scope>
    <source>
        <strain evidence="11 12">30446</strain>
    </source>
</reference>
<dbReference type="PANTHER" id="PTHR43298:SF2">
    <property type="entry name" value="FMN_FAD EXPORTER YEEO-RELATED"/>
    <property type="match status" value="1"/>
</dbReference>
<dbReference type="GO" id="GO:0042910">
    <property type="term" value="F:xenobiotic transmembrane transporter activity"/>
    <property type="evidence" value="ECO:0007669"/>
    <property type="project" value="InterPro"/>
</dbReference>
<keyword evidence="2" id="KW-0813">Transport</keyword>
<keyword evidence="8 10" id="KW-0472">Membrane</keyword>
<accession>A0A2U4FEH4</accession>
<evidence type="ECO:0000256" key="9">
    <source>
        <dbReference type="ARBA" id="ARBA00031636"/>
    </source>
</evidence>
<evidence type="ECO:0000256" key="10">
    <source>
        <dbReference type="SAM" id="Phobius"/>
    </source>
</evidence>
<evidence type="ECO:0000256" key="4">
    <source>
        <dbReference type="ARBA" id="ARBA00022475"/>
    </source>
</evidence>
<dbReference type="Proteomes" id="UP000011663">
    <property type="component" value="Unassembled WGS sequence"/>
</dbReference>
<feature type="transmembrane region" description="Helical" evidence="10">
    <location>
        <begin position="64"/>
        <end position="87"/>
    </location>
</feature>
<dbReference type="STRING" id="1289135.A966_02506"/>
<dbReference type="PIRSF" id="PIRSF006603">
    <property type="entry name" value="DinF"/>
    <property type="match status" value="1"/>
</dbReference>
<protein>
    <recommendedName>
        <fullName evidence="9">Multidrug-efflux transporter</fullName>
    </recommendedName>
</protein>
<dbReference type="GeneID" id="66486962"/>
<feature type="transmembrane region" description="Helical" evidence="10">
    <location>
        <begin position="139"/>
        <end position="160"/>
    </location>
</feature>
<sequence length="468" mass="51506">MMKEKNELDLTECNVAKGLLILVIPMVLGNLLNVAYSTVDAIWIGQIVGSKGLAAVAVSFPLTMVVTAIASGVATAVNVLIGQYFGANDKEYVTYISKVSTTVSLIISLTLAILGYVFAPDLMVFLNTSESIMEDAVNYFRISMIGFPFVFYYTFISALLRGIGDTVRPLIFLIISSVINIVLDPLMIKGIYPFPAMGVSGAAYATVFAQAVSLIVSMIYLKAKNSIIKVNPINFKFDLHITKLILKIGLPFTFMHLISSISWLFLNKVINSYGELSSAAFAVAARIDALSFVPLSAILSGIGTMAAQNIGANKMYRIKEIFITGLKVSLTIALIMTALCMLFPDFIIKIFVQDDNIMPYMKSYIYAGVPSAILIAVIFSANGIINASGKTFIIMMFTLFTHFLIRIPVVYLLSPKIGLWGVWISMSVSNLFNMIFHLAYYYSNKWKKNANITLNSYSKDDNENKIIN</sequence>
<keyword evidence="6 10" id="KW-1133">Transmembrane helix</keyword>
<keyword evidence="7" id="KW-0406">Ion transport</keyword>
<evidence type="ECO:0000256" key="6">
    <source>
        <dbReference type="ARBA" id="ARBA00022989"/>
    </source>
</evidence>
<feature type="transmembrane region" description="Helical" evidence="10">
    <location>
        <begin position="99"/>
        <end position="119"/>
    </location>
</feature>
<dbReference type="OrthoDB" id="9806302at2"/>
<dbReference type="Pfam" id="PF01554">
    <property type="entry name" value="MatE"/>
    <property type="match status" value="2"/>
</dbReference>
<dbReference type="PANTHER" id="PTHR43298">
    <property type="entry name" value="MULTIDRUG RESISTANCE PROTEIN NORM-RELATED"/>
    <property type="match status" value="1"/>
</dbReference>
<evidence type="ECO:0000256" key="2">
    <source>
        <dbReference type="ARBA" id="ARBA00022448"/>
    </source>
</evidence>
<feature type="transmembrane region" description="Helical" evidence="10">
    <location>
        <begin position="392"/>
        <end position="414"/>
    </location>
</feature>
<dbReference type="GO" id="GO:0015297">
    <property type="term" value="F:antiporter activity"/>
    <property type="evidence" value="ECO:0007669"/>
    <property type="project" value="UniProtKB-KW"/>
</dbReference>
<keyword evidence="4" id="KW-1003">Cell membrane</keyword>
<dbReference type="InterPro" id="IPR002528">
    <property type="entry name" value="MATE_fam"/>
</dbReference>
<feature type="transmembrane region" description="Helical" evidence="10">
    <location>
        <begin position="244"/>
        <end position="266"/>
    </location>
</feature>
<dbReference type="CDD" id="cd13138">
    <property type="entry name" value="MATE_yoeA_like"/>
    <property type="match status" value="1"/>
</dbReference>
<dbReference type="AlphaFoldDB" id="A0A2U4FEH4"/>
<dbReference type="RefSeq" id="WP_008722007.1">
    <property type="nucleotide sequence ID" value="NZ_JH994110.1"/>
</dbReference>
<feature type="transmembrane region" description="Helical" evidence="10">
    <location>
        <begin position="167"/>
        <end position="183"/>
    </location>
</feature>
<feature type="transmembrane region" description="Helical" evidence="10">
    <location>
        <begin position="20"/>
        <end position="44"/>
    </location>
</feature>
<evidence type="ECO:0000256" key="7">
    <source>
        <dbReference type="ARBA" id="ARBA00023065"/>
    </source>
</evidence>
<dbReference type="InterPro" id="IPR050222">
    <property type="entry name" value="MATE_MdtK"/>
</dbReference>
<gene>
    <name evidence="11" type="ORF">A966_02506</name>
</gene>
<dbReference type="GO" id="GO:0006811">
    <property type="term" value="P:monoatomic ion transport"/>
    <property type="evidence" value="ECO:0007669"/>
    <property type="project" value="UniProtKB-KW"/>
</dbReference>
<feature type="transmembrane region" description="Helical" evidence="10">
    <location>
        <begin position="328"/>
        <end position="352"/>
    </location>
</feature>
<evidence type="ECO:0000256" key="5">
    <source>
        <dbReference type="ARBA" id="ARBA00022692"/>
    </source>
</evidence>
<evidence type="ECO:0000313" key="12">
    <source>
        <dbReference type="Proteomes" id="UP000011663"/>
    </source>
</evidence>
<comment type="subcellular location">
    <subcellularLocation>
        <location evidence="1">Cell membrane</location>
        <topology evidence="1">Multi-pass membrane protein</topology>
    </subcellularLocation>
</comment>
<evidence type="ECO:0000313" key="11">
    <source>
        <dbReference type="EMBL" id="EKV57964.1"/>
    </source>
</evidence>
<dbReference type="GO" id="GO:0005886">
    <property type="term" value="C:plasma membrane"/>
    <property type="evidence" value="ECO:0007669"/>
    <property type="project" value="UniProtKB-SubCell"/>
</dbReference>
<comment type="caution">
    <text evidence="11">The sequence shown here is derived from an EMBL/GenBank/DDBJ whole genome shotgun (WGS) entry which is preliminary data.</text>
</comment>
<evidence type="ECO:0000256" key="8">
    <source>
        <dbReference type="ARBA" id="ARBA00023136"/>
    </source>
</evidence>
<feature type="transmembrane region" description="Helical" evidence="10">
    <location>
        <begin position="364"/>
        <end position="385"/>
    </location>
</feature>
<name>A0A2U4FEH4_9SPIR</name>
<keyword evidence="5 10" id="KW-0812">Transmembrane</keyword>
<feature type="transmembrane region" description="Helical" evidence="10">
    <location>
        <begin position="420"/>
        <end position="442"/>
    </location>
</feature>
<feature type="transmembrane region" description="Helical" evidence="10">
    <location>
        <begin position="203"/>
        <end position="223"/>
    </location>
</feature>